<dbReference type="EMBL" id="AM778957">
    <property type="protein sequence ID" value="CAO91273.1"/>
    <property type="molecule type" value="Genomic_DNA"/>
</dbReference>
<sequence>MYRFQLLLGVGTLIEFYFKLIICITIPEEPQFIILNPLSIGHISGEALMQEAKGRIIALLELSEIPDRIQILKPLLDK</sequence>
<name>A8YM54_MICA7</name>
<protein>
    <submittedName>
        <fullName evidence="1">Uncharacterized protein</fullName>
    </submittedName>
</protein>
<dbReference type="AlphaFoldDB" id="A8YM54"/>
<evidence type="ECO:0000313" key="1">
    <source>
        <dbReference type="EMBL" id="CAO91273.1"/>
    </source>
</evidence>
<reference evidence="1" key="1">
    <citation type="submission" date="2007-08" db="EMBL/GenBank/DDBJ databases">
        <authorList>
            <person name="Frangeul L."/>
        </authorList>
    </citation>
    <scope>NUCLEOTIDE SEQUENCE</scope>
    <source>
        <strain evidence="1">PCC 7806</strain>
    </source>
</reference>
<organism evidence="1">
    <name type="scientific">Microcystis aeruginosa (strain PCC 7806)</name>
    <dbReference type="NCBI Taxonomy" id="267872"/>
    <lineage>
        <taxon>Bacteria</taxon>
        <taxon>Bacillati</taxon>
        <taxon>Cyanobacteriota</taxon>
        <taxon>Cyanophyceae</taxon>
        <taxon>Oscillatoriophycideae</taxon>
        <taxon>Chroococcales</taxon>
        <taxon>Microcystaceae</taxon>
        <taxon>Microcystis</taxon>
    </lineage>
</organism>
<gene>
    <name evidence="1" type="ORF">IPF_6017</name>
</gene>
<accession>A8YM54</accession>
<proteinExistence type="predicted"/>